<comment type="similarity">
    <text evidence="1">Belongs to the asp23 family.</text>
</comment>
<organism evidence="2 3">
    <name type="scientific">Marinitoga hydrogenitolerans (strain DSM 16785 / JCM 12826 / AT1271)</name>
    <dbReference type="NCBI Taxonomy" id="1122195"/>
    <lineage>
        <taxon>Bacteria</taxon>
        <taxon>Thermotogati</taxon>
        <taxon>Thermotogota</taxon>
        <taxon>Thermotogae</taxon>
        <taxon>Petrotogales</taxon>
        <taxon>Petrotogaceae</taxon>
        <taxon>Marinitoga</taxon>
    </lineage>
</organism>
<dbReference type="Pfam" id="PF03780">
    <property type="entry name" value="Asp23"/>
    <property type="match status" value="1"/>
</dbReference>
<comment type="caution">
    <text evidence="2">The sequence shown here is derived from an EMBL/GenBank/DDBJ whole genome shotgun (WGS) entry which is preliminary data.</text>
</comment>
<dbReference type="PANTHER" id="PTHR34297">
    <property type="entry name" value="HYPOTHETICAL CYTOSOLIC PROTEIN-RELATED"/>
    <property type="match status" value="1"/>
</dbReference>
<dbReference type="PANTHER" id="PTHR34297:SF2">
    <property type="entry name" value="ASP23_GLS24 FAMILY ENVELOPE STRESS RESPONSE PROTEIN"/>
    <property type="match status" value="1"/>
</dbReference>
<dbReference type="EMBL" id="FQUI01000035">
    <property type="protein sequence ID" value="SHF10775.1"/>
    <property type="molecule type" value="Genomic_DNA"/>
</dbReference>
<evidence type="ECO:0000313" key="3">
    <source>
        <dbReference type="Proteomes" id="UP000184334"/>
    </source>
</evidence>
<dbReference type="AlphaFoldDB" id="A0A1M4YYI1"/>
<accession>A0A1M4YYI1</accession>
<protein>
    <submittedName>
        <fullName evidence="2">Uncharacterized conserved protein YloU, alkaline shock protein (Asp23) family</fullName>
    </submittedName>
</protein>
<dbReference type="InterPro" id="IPR005531">
    <property type="entry name" value="Asp23"/>
</dbReference>
<sequence length="113" mass="12578">MIVETELGTVTIKPEVFNEIVYRAALESYGTVDIGKGGFLNKLASVLQKPQEKGVEIIEENNRVIINLYIYMEYGLPLKRVAANAQENVYHRIKEALGDVDVVVNVKVVGIKS</sequence>
<name>A0A1M4YYI1_MARH1</name>
<evidence type="ECO:0000256" key="1">
    <source>
        <dbReference type="ARBA" id="ARBA00005721"/>
    </source>
</evidence>
<proteinExistence type="inferred from homology"/>
<dbReference type="RefSeq" id="WP_072865563.1">
    <property type="nucleotide sequence ID" value="NZ_FQUI01000035.1"/>
</dbReference>
<dbReference type="STRING" id="1122195.SAMN02745164_01801"/>
<gene>
    <name evidence="2" type="ORF">SAMN02745164_01801</name>
</gene>
<evidence type="ECO:0000313" key="2">
    <source>
        <dbReference type="EMBL" id="SHF10775.1"/>
    </source>
</evidence>
<dbReference type="OrthoDB" id="37537at2"/>
<keyword evidence="3" id="KW-1185">Reference proteome</keyword>
<dbReference type="Proteomes" id="UP000184334">
    <property type="component" value="Unassembled WGS sequence"/>
</dbReference>
<reference evidence="2" key="1">
    <citation type="submission" date="2016-11" db="EMBL/GenBank/DDBJ databases">
        <authorList>
            <person name="Varghese N."/>
            <person name="Submissions S."/>
        </authorList>
    </citation>
    <scope>NUCLEOTIDE SEQUENCE [LARGE SCALE GENOMIC DNA]</scope>
    <source>
        <strain evidence="2">DSM 16785</strain>
    </source>
</reference>